<dbReference type="PANTHER" id="PTHR31749:SF3">
    <property type="entry name" value="KINETOCHORE-ASSOCIATED PROTEIN NSL1 HOMOLOG"/>
    <property type="match status" value="1"/>
</dbReference>
<gene>
    <name evidence="1" type="ordered locus">PAS_chr2-1_0686</name>
</gene>
<dbReference type="RefSeq" id="XP_002491613.1">
    <property type="nucleotide sequence ID" value="XM_002491568.1"/>
</dbReference>
<dbReference type="InParanoid" id="C4R1F9"/>
<dbReference type="STRING" id="644223.C4R1F9"/>
<dbReference type="GO" id="GO:0000070">
    <property type="term" value="P:mitotic sister chromatid segregation"/>
    <property type="evidence" value="ECO:0007669"/>
    <property type="project" value="InterPro"/>
</dbReference>
<sequence>MFSFLEGSQHHKYLRMKEKIHLQVQDVAFLQKRFLEASFKKLDLHLPNESESKRDPLKEQVRELLSEFVDDLFELNKDNLLIDDLHSSTIKEALKSIRKEKQEPFDDVLNQRLRKTYNELEEQTVKVSQLRKTYPILAKQKVKQYAMPDQLNSIIQDTVIEDGDDQDDTEDKGTVSIPDQSTNVEQFETSLLELSMLKETIGETSQKCRKLEQLIDVLGNRHKLE</sequence>
<dbReference type="OrthoDB" id="2135762at2759"/>
<organism evidence="1 2">
    <name type="scientific">Komagataella phaffii (strain GS115 / ATCC 20864)</name>
    <name type="common">Yeast</name>
    <name type="synonym">Pichia pastoris</name>
    <dbReference type="NCBI Taxonomy" id="644223"/>
    <lineage>
        <taxon>Eukaryota</taxon>
        <taxon>Fungi</taxon>
        <taxon>Dikarya</taxon>
        <taxon>Ascomycota</taxon>
        <taxon>Saccharomycotina</taxon>
        <taxon>Pichiomycetes</taxon>
        <taxon>Pichiales</taxon>
        <taxon>Pichiaceae</taxon>
        <taxon>Komagataella</taxon>
    </lineage>
</organism>
<evidence type="ECO:0000313" key="2">
    <source>
        <dbReference type="Proteomes" id="UP000000314"/>
    </source>
</evidence>
<dbReference type="EMBL" id="FN392320">
    <property type="protein sequence ID" value="CAY69333.1"/>
    <property type="molecule type" value="Genomic_DNA"/>
</dbReference>
<evidence type="ECO:0000313" key="1">
    <source>
        <dbReference type="EMBL" id="CAY69333.1"/>
    </source>
</evidence>
<dbReference type="SMR" id="C4R1F9"/>
<name>C4R1F9_KOMPG</name>
<dbReference type="KEGG" id="ppa:PAS_chr2-1_0686"/>
<dbReference type="eggNOG" id="ENOG502SA1D">
    <property type="taxonomic scope" value="Eukaryota"/>
</dbReference>
<dbReference type="GeneID" id="8199299"/>
<dbReference type="GO" id="GO:0000444">
    <property type="term" value="C:MIS12/MIND type complex"/>
    <property type="evidence" value="ECO:0007669"/>
    <property type="project" value="TreeGrafter"/>
</dbReference>
<accession>C4R1F9</accession>
<dbReference type="Pfam" id="PF08641">
    <property type="entry name" value="Mis14"/>
    <property type="match status" value="1"/>
</dbReference>
<dbReference type="InterPro" id="IPR013950">
    <property type="entry name" value="Mis14/Nsl1"/>
</dbReference>
<dbReference type="PANTHER" id="PTHR31749">
    <property type="entry name" value="KINETOCHORE-ASSOCIATED PROTEIN NSL1 HOMOLOG"/>
    <property type="match status" value="1"/>
</dbReference>
<dbReference type="OMA" id="QEWEDQT"/>
<proteinExistence type="predicted"/>
<keyword evidence="2" id="KW-1185">Reference proteome</keyword>
<protein>
    <submittedName>
        <fullName evidence="1">Uncharacterized protein</fullName>
    </submittedName>
</protein>
<dbReference type="Proteomes" id="UP000000314">
    <property type="component" value="Chromosome 2"/>
</dbReference>
<reference evidence="1 2" key="1">
    <citation type="journal article" date="2009" name="Nat. Biotechnol.">
        <title>Genome sequence of the recombinant protein production host Pichia pastoris.</title>
        <authorList>
            <person name="De Schutter K."/>
            <person name="Lin Y.C."/>
            <person name="Tiels P."/>
            <person name="Van Hecke A."/>
            <person name="Glinka S."/>
            <person name="Weber-Lehmann J."/>
            <person name="Rouze P."/>
            <person name="Van de Peer Y."/>
            <person name="Callewaert N."/>
        </authorList>
    </citation>
    <scope>NUCLEOTIDE SEQUENCE [LARGE SCALE GENOMIC DNA]</scope>
    <source>
        <strain evidence="2">GS115 / ATCC 20864</strain>
    </source>
</reference>
<dbReference type="FunCoup" id="C4R1F9">
    <property type="interactions" value="82"/>
</dbReference>
<dbReference type="AlphaFoldDB" id="C4R1F9"/>
<dbReference type="HOGENOM" id="CLU_1230314_0_0_1"/>